<organism evidence="2 3">
    <name type="scientific">Fonsecaea erecta</name>
    <dbReference type="NCBI Taxonomy" id="1367422"/>
    <lineage>
        <taxon>Eukaryota</taxon>
        <taxon>Fungi</taxon>
        <taxon>Dikarya</taxon>
        <taxon>Ascomycota</taxon>
        <taxon>Pezizomycotina</taxon>
        <taxon>Eurotiomycetes</taxon>
        <taxon>Chaetothyriomycetidae</taxon>
        <taxon>Chaetothyriales</taxon>
        <taxon>Herpotrichiellaceae</taxon>
        <taxon>Fonsecaea</taxon>
    </lineage>
</organism>
<feature type="region of interest" description="Disordered" evidence="1">
    <location>
        <begin position="117"/>
        <end position="143"/>
    </location>
</feature>
<comment type="caution">
    <text evidence="2">The sequence shown here is derived from an EMBL/GenBank/DDBJ whole genome shotgun (WGS) entry which is preliminary data.</text>
</comment>
<sequence>MSSSGTRNDASNSPPLTHKKESKLKVEEMATSTAKTANSANAPDPEATPKSPTSDGAGFTTSTTPSAQHGAITAWGSTSGKLFLSDPRLNDGDSTGTLWEYILKLGSKNVAENRIAEKAEAAKTAQEEDDGDDENKDKESEID</sequence>
<dbReference type="OrthoDB" id="4161649at2759"/>
<keyword evidence="3" id="KW-1185">Reference proteome</keyword>
<feature type="compositionally biased region" description="Polar residues" evidence="1">
    <location>
        <begin position="1"/>
        <end position="15"/>
    </location>
</feature>
<evidence type="ECO:0000313" key="2">
    <source>
        <dbReference type="EMBL" id="OAP58319.1"/>
    </source>
</evidence>
<feature type="compositionally biased region" description="Polar residues" evidence="1">
    <location>
        <begin position="50"/>
        <end position="67"/>
    </location>
</feature>
<evidence type="ECO:0000313" key="3">
    <source>
        <dbReference type="Proteomes" id="UP000078343"/>
    </source>
</evidence>
<accession>A0A178ZEV6</accession>
<reference evidence="2 3" key="1">
    <citation type="submission" date="2016-04" db="EMBL/GenBank/DDBJ databases">
        <title>Draft genome of Fonsecaea erecta CBS 125763.</title>
        <authorList>
            <person name="Weiss V.A."/>
            <person name="Vicente V.A."/>
            <person name="Raittz R.T."/>
            <person name="Moreno L.F."/>
            <person name="De Souza E.M."/>
            <person name="Pedrosa F.O."/>
            <person name="Steffens M.B."/>
            <person name="Faoro H."/>
            <person name="Tadra-Sfeir M.Z."/>
            <person name="Najafzadeh M.J."/>
            <person name="Felipe M.S."/>
            <person name="Teixeira M."/>
            <person name="Sun J."/>
            <person name="Xi L."/>
            <person name="Gomes R."/>
            <person name="De Azevedo C.M."/>
            <person name="Salgado C.G."/>
            <person name="Da Silva M.B."/>
            <person name="Nascimento M.F."/>
            <person name="Queiroz-Telles F."/>
            <person name="Attili D.S."/>
            <person name="Gorbushina A."/>
        </authorList>
    </citation>
    <scope>NUCLEOTIDE SEQUENCE [LARGE SCALE GENOMIC DNA]</scope>
    <source>
        <strain evidence="2 3">CBS 125763</strain>
    </source>
</reference>
<protein>
    <submittedName>
        <fullName evidence="2">Uncharacterized protein</fullName>
    </submittedName>
</protein>
<dbReference type="RefSeq" id="XP_018691686.1">
    <property type="nucleotide sequence ID" value="XM_018838918.1"/>
</dbReference>
<feature type="compositionally biased region" description="Low complexity" evidence="1">
    <location>
        <begin position="30"/>
        <end position="42"/>
    </location>
</feature>
<feature type="region of interest" description="Disordered" evidence="1">
    <location>
        <begin position="1"/>
        <end position="73"/>
    </location>
</feature>
<name>A0A178ZEV6_9EURO</name>
<dbReference type="EMBL" id="LVYI01000006">
    <property type="protein sequence ID" value="OAP58319.1"/>
    <property type="molecule type" value="Genomic_DNA"/>
</dbReference>
<dbReference type="Proteomes" id="UP000078343">
    <property type="component" value="Unassembled WGS sequence"/>
</dbReference>
<dbReference type="AlphaFoldDB" id="A0A178ZEV6"/>
<proteinExistence type="predicted"/>
<dbReference type="GeneID" id="30011577"/>
<gene>
    <name evidence="2" type="ORF">AYL99_07409</name>
</gene>
<evidence type="ECO:0000256" key="1">
    <source>
        <dbReference type="SAM" id="MobiDB-lite"/>
    </source>
</evidence>